<dbReference type="GO" id="GO:0003700">
    <property type="term" value="F:DNA-binding transcription factor activity"/>
    <property type="evidence" value="ECO:0007669"/>
    <property type="project" value="InterPro"/>
</dbReference>
<dbReference type="PANTHER" id="PTHR43280">
    <property type="entry name" value="ARAC-FAMILY TRANSCRIPTIONAL REGULATOR"/>
    <property type="match status" value="1"/>
</dbReference>
<keyword evidence="6" id="KW-1185">Reference proteome</keyword>
<dbReference type="OrthoDB" id="247151at2"/>
<keyword evidence="1" id="KW-0805">Transcription regulation</keyword>
<name>A0A1I3XDA5_HALDA</name>
<dbReference type="PANTHER" id="PTHR43280:SF2">
    <property type="entry name" value="HTH-TYPE TRANSCRIPTIONAL REGULATOR EXSA"/>
    <property type="match status" value="1"/>
</dbReference>
<sequence>MNKFELINLLKDCSIAMNVPVLLINQQNKLIYRFPDSFENPPKVLRELHRSYIEESKKRPFAIQLFTDPYDQHLFLYPVKDQHGKDQVIGVGPFLEEEILRMHVKNNLIMNGLDSSLEEQFVGYFEQLPILNQVQMNSIKGLLNQLLPKQEKEVKNVWDQEKIHKQYQNFTQSLHSYSDMVASKQKFLDLFKKGEESSIDAYQQYQEKIAENQDVRSRKNQMIRLVTELGYICLDKGAHQDEVESLCDFYINFLETKDTIAELISLELNILHSFLDRIRKVDDVPQNSPLVDRTQRYIFQNLSENLTLRVIADALNVNPNYLSGVFTKENGVSITHFINQQRIKEAKELLCITRHSLMDISMLLGYNSQSYFTRVFKSMEGIGPREFRQKYQVHE</sequence>
<accession>A0A1I3XDA5</accession>
<dbReference type="InterPro" id="IPR020449">
    <property type="entry name" value="Tscrpt_reg_AraC-type_HTH"/>
</dbReference>
<dbReference type="SUPFAM" id="SSF46689">
    <property type="entry name" value="Homeodomain-like"/>
    <property type="match status" value="2"/>
</dbReference>
<dbReference type="InterPro" id="IPR018060">
    <property type="entry name" value="HTH_AraC"/>
</dbReference>
<evidence type="ECO:0000256" key="2">
    <source>
        <dbReference type="ARBA" id="ARBA00023125"/>
    </source>
</evidence>
<evidence type="ECO:0000256" key="1">
    <source>
        <dbReference type="ARBA" id="ARBA00023015"/>
    </source>
</evidence>
<dbReference type="InterPro" id="IPR009057">
    <property type="entry name" value="Homeodomain-like_sf"/>
</dbReference>
<proteinExistence type="predicted"/>
<feature type="domain" description="HTH araC/xylS-type" evidence="4">
    <location>
        <begin position="292"/>
        <end position="390"/>
    </location>
</feature>
<dbReference type="GO" id="GO:0043565">
    <property type="term" value="F:sequence-specific DNA binding"/>
    <property type="evidence" value="ECO:0007669"/>
    <property type="project" value="InterPro"/>
</dbReference>
<organism evidence="5 6">
    <name type="scientific">Halobacillus dabanensis</name>
    <dbReference type="NCBI Taxonomy" id="240302"/>
    <lineage>
        <taxon>Bacteria</taxon>
        <taxon>Bacillati</taxon>
        <taxon>Bacillota</taxon>
        <taxon>Bacilli</taxon>
        <taxon>Bacillales</taxon>
        <taxon>Bacillaceae</taxon>
        <taxon>Halobacillus</taxon>
    </lineage>
</organism>
<dbReference type="EMBL" id="FOSB01000008">
    <property type="protein sequence ID" value="SFK17515.1"/>
    <property type="molecule type" value="Genomic_DNA"/>
</dbReference>
<dbReference type="RefSeq" id="WP_075037278.1">
    <property type="nucleotide sequence ID" value="NZ_FOSB01000008.1"/>
</dbReference>
<dbReference type="Pfam" id="PF12833">
    <property type="entry name" value="HTH_18"/>
    <property type="match status" value="1"/>
</dbReference>
<dbReference type="PRINTS" id="PR00032">
    <property type="entry name" value="HTHARAC"/>
</dbReference>
<keyword evidence="2 5" id="KW-0238">DNA-binding</keyword>
<evidence type="ECO:0000256" key="3">
    <source>
        <dbReference type="ARBA" id="ARBA00023163"/>
    </source>
</evidence>
<dbReference type="AlphaFoldDB" id="A0A1I3XDA5"/>
<dbReference type="Gene3D" id="1.10.10.60">
    <property type="entry name" value="Homeodomain-like"/>
    <property type="match status" value="2"/>
</dbReference>
<reference evidence="6" key="1">
    <citation type="submission" date="2016-10" db="EMBL/GenBank/DDBJ databases">
        <authorList>
            <person name="Varghese N."/>
            <person name="Submissions S."/>
        </authorList>
    </citation>
    <scope>NUCLEOTIDE SEQUENCE [LARGE SCALE GENOMIC DNA]</scope>
    <source>
        <strain evidence="6">CGMCC 1.3704</strain>
    </source>
</reference>
<gene>
    <name evidence="5" type="ORF">SAMN04487936_108135</name>
</gene>
<dbReference type="Proteomes" id="UP000183557">
    <property type="component" value="Unassembled WGS sequence"/>
</dbReference>
<evidence type="ECO:0000259" key="4">
    <source>
        <dbReference type="PROSITE" id="PS01124"/>
    </source>
</evidence>
<dbReference type="SMART" id="SM00342">
    <property type="entry name" value="HTH_ARAC"/>
    <property type="match status" value="1"/>
</dbReference>
<protein>
    <submittedName>
        <fullName evidence="5">AraC-type DNA-binding protein</fullName>
    </submittedName>
</protein>
<evidence type="ECO:0000313" key="6">
    <source>
        <dbReference type="Proteomes" id="UP000183557"/>
    </source>
</evidence>
<keyword evidence="3" id="KW-0804">Transcription</keyword>
<evidence type="ECO:0000313" key="5">
    <source>
        <dbReference type="EMBL" id="SFK17515.1"/>
    </source>
</evidence>
<dbReference type="PROSITE" id="PS01124">
    <property type="entry name" value="HTH_ARAC_FAMILY_2"/>
    <property type="match status" value="1"/>
</dbReference>